<dbReference type="EMBL" id="CAJJDM010000136">
    <property type="protein sequence ID" value="CAD8107441.1"/>
    <property type="molecule type" value="Genomic_DNA"/>
</dbReference>
<gene>
    <name evidence="1" type="ORF">PPRIM_AZ9-3.1.T1330174</name>
</gene>
<evidence type="ECO:0000313" key="2">
    <source>
        <dbReference type="Proteomes" id="UP000688137"/>
    </source>
</evidence>
<name>A0A8S1PWM2_PARPR</name>
<sequence length="44" mass="5499">MHQLIPLQVKVQDYFLKINLYCQIIQNTFYKRREYPELKELNLL</sequence>
<organism evidence="1 2">
    <name type="scientific">Paramecium primaurelia</name>
    <dbReference type="NCBI Taxonomy" id="5886"/>
    <lineage>
        <taxon>Eukaryota</taxon>
        <taxon>Sar</taxon>
        <taxon>Alveolata</taxon>
        <taxon>Ciliophora</taxon>
        <taxon>Intramacronucleata</taxon>
        <taxon>Oligohymenophorea</taxon>
        <taxon>Peniculida</taxon>
        <taxon>Parameciidae</taxon>
        <taxon>Paramecium</taxon>
    </lineage>
</organism>
<dbReference type="Proteomes" id="UP000688137">
    <property type="component" value="Unassembled WGS sequence"/>
</dbReference>
<evidence type="ECO:0000313" key="1">
    <source>
        <dbReference type="EMBL" id="CAD8107441.1"/>
    </source>
</evidence>
<protein>
    <submittedName>
        <fullName evidence="1">Uncharacterized protein</fullName>
    </submittedName>
</protein>
<proteinExistence type="predicted"/>
<dbReference type="AlphaFoldDB" id="A0A8S1PWM2"/>
<accession>A0A8S1PWM2</accession>
<comment type="caution">
    <text evidence="1">The sequence shown here is derived from an EMBL/GenBank/DDBJ whole genome shotgun (WGS) entry which is preliminary data.</text>
</comment>
<reference evidence="1" key="1">
    <citation type="submission" date="2021-01" db="EMBL/GenBank/DDBJ databases">
        <authorList>
            <consortium name="Genoscope - CEA"/>
            <person name="William W."/>
        </authorList>
    </citation>
    <scope>NUCLEOTIDE SEQUENCE</scope>
</reference>
<keyword evidence="2" id="KW-1185">Reference proteome</keyword>